<dbReference type="InterPro" id="IPR017972">
    <property type="entry name" value="Cyt_P450_CS"/>
</dbReference>
<sequence length="1792" mass="205242">MDVTISSVSVSVAIVACLVWAWRVVNWVWVRPRKVEKCLRNQGLTGNPYRLLYGDTKELGMMAKEAQCKPINLSDDILPRVLPFHHHMVKTYGKKSFSWNGPVARVTVMDPELIKEILVNNDVFKKPTPNPLANYLVCGLPSYEDEKWAKHRKIVAPAFYIEKLKNMFPAMYLSCSEMVSKWEMLVSEKGLCELNVQPYLESLTSDVISRTAFGSSYQEGRKIFQLQKEQAELTRQVLQSVYVPGWRYLPTKRNKRLKEINDELRSILSGIIRKREMSLNLGESEDSDLLFLLLKSNRQEIQEHGNKKDKGMSIAEVIEECKTFYFAGQESTSDLLVWTMVLLSMHPNWQVLAREEVSQVFGNHKPDYDGLNRLKIVTMILYEVLRLYSPGLLLTRTIFKETKLGELTLPAGVHLLVPVLLVHHDHEIWGEDVKEFKPERFAEGVAKATMNRLSFFPFRLIAAISVVLASIVVTWTVRLVNWVWLRPKKLEKCLREQGLNGNPYRILHGDMEEYSTLTRQAKSQVIKGSDDVVPHVLPHLHHIITKYGKNSFIWLGPTPRVNIIDPHLIRDVLFKYNVYQKPPTSGFLIGGLVSHEGEKWSKHRKIINPAFVIEKLKYMFPAMYLSCRDIISKWEMLVTAKGPCEVDVWPYLQNLTADLISRTAFGSSYEEGRRIFQLQDEQTKLVFQALQSNYLPGWRLFPTKRNKRMKEIKKEVHGILSDMISRREKDMKAGKCESDRDNDLLGMLLESNFREIQEHGNKKDTGITSADVIEECKLFYFAGHETTSSLLVWTMVMLGKHQNWQARAREEISQVFGKNKPDFDGLSQLKIVPMILYEVLRLYPPAATLTRVTCKETKLGGLSLPPGVQLFLPIIAVHYDKEIWGDDAKEFKPESMDNKTGQLGVVDAKEVREVHERARSPEIAGENSFMWFGTNPRLTIGDPELMKEILSKPGVFQKIHPEPLTDMIVGGLLTAEDEKWANHRKIINPAFHLEKLKNMLPAILLSCADMVQKWDVLVSTKGSGEVDVWPYLEDLAGDVISRTAFGSLHEEGRMIFELQKEQMNLALQLMPITFLPGWRFIPTKANKRMSQICIELQALLGGIINKREKAKEMGKKYDDLLGILMESNSAEIQEHGIGMSIEEVMKECKLFYFAGSETTSNLLVWTMILLSIHPNWQTSAREEVCQVTMILNEVLRLYPPVTLVLRAIYKKTKLGNMNLPAGMQFNLPIIMLHHNCDIWGEDAQEFKPERWWLLPKKMDLTPTSLAITIALIITVTCTLKVVNWVWLRPKKVEKLLREQGFNGNPYKLLAGDLKEYSVFTKEAKSKCIKLLDDIPSHVQPYLHHIIQKYGKSSFLWLGQNPRLIILDPELVKEILSKPHLFQKIHPDPIIEMVAGGLLIAEDEIWAKHRKIINPAFHLEKLKGMLPAIYQSCSNMINKWEELTSTGGLAEVDIWPYLKDVTGDVISRTAFGSNYEEGRKIFQLQKEQVDLTLQLLHLTILPGWSFVVSSVSSLLFSYGYWTCSTYRFIPTKANKRMKEICAELQALLRGIVNRREREMKMGVNNDDLLGILLESNSKEIQEQGIGMSIEQVIEECKLFYFAGSETTSNLLVWTMVLLCIHPDWQTRAREEVCQVFGSDKPSFDGLSHLKIVTMILNEVLRLYPAATLMTRAITKKTRLGNKNLPAGVQFIIPIVQLHYDREIWGEDAKEFRPERFSEGVSNATKKSKFSFLPFGGGARICIGQNFAMIEAKMAMSMILQRFSFELSPSYKHAPFPIMTLQPQYGAQLLLRKL</sequence>
<dbReference type="FunFam" id="1.10.630.10:FF:000029">
    <property type="entry name" value="Cytochrome P450 734A1"/>
    <property type="match status" value="3"/>
</dbReference>
<gene>
    <name evidence="13" type="ORF">RJ640_006415</name>
</gene>
<keyword evidence="9" id="KW-0503">Monooxygenase</keyword>
<comment type="cofactor">
    <cofactor evidence="11">
        <name>heme</name>
        <dbReference type="ChEBI" id="CHEBI:30413"/>
    </cofactor>
</comment>
<proteinExistence type="inferred from homology"/>
<organism evidence="13 14">
    <name type="scientific">Escallonia rubra</name>
    <dbReference type="NCBI Taxonomy" id="112253"/>
    <lineage>
        <taxon>Eukaryota</taxon>
        <taxon>Viridiplantae</taxon>
        <taxon>Streptophyta</taxon>
        <taxon>Embryophyta</taxon>
        <taxon>Tracheophyta</taxon>
        <taxon>Spermatophyta</taxon>
        <taxon>Magnoliopsida</taxon>
        <taxon>eudicotyledons</taxon>
        <taxon>Gunneridae</taxon>
        <taxon>Pentapetalae</taxon>
        <taxon>asterids</taxon>
        <taxon>campanulids</taxon>
        <taxon>Escalloniales</taxon>
        <taxon>Escalloniaceae</taxon>
        <taxon>Escallonia</taxon>
    </lineage>
</organism>
<evidence type="ECO:0000256" key="3">
    <source>
        <dbReference type="ARBA" id="ARBA00022617"/>
    </source>
</evidence>
<evidence type="ECO:0000256" key="5">
    <source>
        <dbReference type="ARBA" id="ARBA00022723"/>
    </source>
</evidence>
<reference evidence="13" key="1">
    <citation type="submission" date="2022-12" db="EMBL/GenBank/DDBJ databases">
        <title>Draft genome assemblies for two species of Escallonia (Escalloniales).</title>
        <authorList>
            <person name="Chanderbali A."/>
            <person name="Dervinis C."/>
            <person name="Anghel I."/>
            <person name="Soltis D."/>
            <person name="Soltis P."/>
            <person name="Zapata F."/>
        </authorList>
    </citation>
    <scope>NUCLEOTIDE SEQUENCE</scope>
    <source>
        <strain evidence="13">UCBG92.1500</strain>
        <tissue evidence="13">Leaf</tissue>
    </source>
</reference>
<dbReference type="InterPro" id="IPR036396">
    <property type="entry name" value="Cyt_P450_sf"/>
</dbReference>
<evidence type="ECO:0000256" key="12">
    <source>
        <dbReference type="SAM" id="Phobius"/>
    </source>
</evidence>
<keyword evidence="3 11" id="KW-0349">Heme</keyword>
<evidence type="ECO:0000313" key="13">
    <source>
        <dbReference type="EMBL" id="KAK2987327.1"/>
    </source>
</evidence>
<keyword evidence="5 11" id="KW-0479">Metal-binding</keyword>
<feature type="transmembrane region" description="Helical" evidence="12">
    <location>
        <begin position="6"/>
        <end position="30"/>
    </location>
</feature>
<dbReference type="PANTHER" id="PTHR24282">
    <property type="entry name" value="CYTOCHROME P450 FAMILY MEMBER"/>
    <property type="match status" value="1"/>
</dbReference>
<dbReference type="InterPro" id="IPR050665">
    <property type="entry name" value="Cytochrome_P450_Monooxygen"/>
</dbReference>
<evidence type="ECO:0000256" key="4">
    <source>
        <dbReference type="ARBA" id="ARBA00022692"/>
    </source>
</evidence>
<evidence type="ECO:0000256" key="10">
    <source>
        <dbReference type="ARBA" id="ARBA00023136"/>
    </source>
</evidence>
<feature type="binding site" description="axial binding residue" evidence="11">
    <location>
        <position position="1740"/>
    </location>
    <ligand>
        <name>heme</name>
        <dbReference type="ChEBI" id="CHEBI:30413"/>
    </ligand>
    <ligandPart>
        <name>Fe</name>
        <dbReference type="ChEBI" id="CHEBI:18248"/>
    </ligandPart>
</feature>
<accession>A0AA88RJ48</accession>
<evidence type="ECO:0000256" key="7">
    <source>
        <dbReference type="ARBA" id="ARBA00023002"/>
    </source>
</evidence>
<comment type="subcellular location">
    <subcellularLocation>
        <location evidence="1">Membrane</location>
    </subcellularLocation>
</comment>
<dbReference type="InterPro" id="IPR002401">
    <property type="entry name" value="Cyt_P450_E_grp-I"/>
</dbReference>
<evidence type="ECO:0000313" key="14">
    <source>
        <dbReference type="Proteomes" id="UP001187471"/>
    </source>
</evidence>
<keyword evidence="6 12" id="KW-1133">Transmembrane helix</keyword>
<dbReference type="PRINTS" id="PR00385">
    <property type="entry name" value="P450"/>
</dbReference>
<dbReference type="PROSITE" id="PS50096">
    <property type="entry name" value="IQ"/>
    <property type="match status" value="1"/>
</dbReference>
<comment type="caution">
    <text evidence="13">The sequence shown here is derived from an EMBL/GenBank/DDBJ whole genome shotgun (WGS) entry which is preliminary data.</text>
</comment>
<keyword evidence="7" id="KW-0560">Oxidoreductase</keyword>
<dbReference type="PROSITE" id="PS00086">
    <property type="entry name" value="CYTOCHROME_P450"/>
    <property type="match status" value="1"/>
</dbReference>
<evidence type="ECO:0000256" key="2">
    <source>
        <dbReference type="ARBA" id="ARBA00010617"/>
    </source>
</evidence>
<keyword evidence="8 11" id="KW-0408">Iron</keyword>
<dbReference type="GO" id="GO:0005506">
    <property type="term" value="F:iron ion binding"/>
    <property type="evidence" value="ECO:0007669"/>
    <property type="project" value="InterPro"/>
</dbReference>
<dbReference type="PRINTS" id="PR00463">
    <property type="entry name" value="EP450I"/>
</dbReference>
<evidence type="ECO:0000256" key="1">
    <source>
        <dbReference type="ARBA" id="ARBA00004370"/>
    </source>
</evidence>
<evidence type="ECO:0000256" key="8">
    <source>
        <dbReference type="ARBA" id="ARBA00023004"/>
    </source>
</evidence>
<feature type="transmembrane region" description="Helical" evidence="12">
    <location>
        <begin position="460"/>
        <end position="485"/>
    </location>
</feature>
<dbReference type="Pfam" id="PF00067">
    <property type="entry name" value="p450"/>
    <property type="match status" value="4"/>
</dbReference>
<protein>
    <recommendedName>
        <fullName evidence="15">Cytochrome P450</fullName>
    </recommendedName>
</protein>
<dbReference type="GO" id="GO:0020037">
    <property type="term" value="F:heme binding"/>
    <property type="evidence" value="ECO:0007669"/>
    <property type="project" value="InterPro"/>
</dbReference>
<dbReference type="GO" id="GO:0004497">
    <property type="term" value="F:monooxygenase activity"/>
    <property type="evidence" value="ECO:0007669"/>
    <property type="project" value="UniProtKB-KW"/>
</dbReference>
<dbReference type="Proteomes" id="UP001187471">
    <property type="component" value="Unassembled WGS sequence"/>
</dbReference>
<dbReference type="EMBL" id="JAVXUO010000991">
    <property type="protein sequence ID" value="KAK2987327.1"/>
    <property type="molecule type" value="Genomic_DNA"/>
</dbReference>
<evidence type="ECO:0000256" key="6">
    <source>
        <dbReference type="ARBA" id="ARBA00022989"/>
    </source>
</evidence>
<dbReference type="GO" id="GO:0016705">
    <property type="term" value="F:oxidoreductase activity, acting on paired donors, with incorporation or reduction of molecular oxygen"/>
    <property type="evidence" value="ECO:0007669"/>
    <property type="project" value="InterPro"/>
</dbReference>
<evidence type="ECO:0008006" key="15">
    <source>
        <dbReference type="Google" id="ProtNLM"/>
    </source>
</evidence>
<keyword evidence="14" id="KW-1185">Reference proteome</keyword>
<keyword evidence="4 12" id="KW-0812">Transmembrane</keyword>
<feature type="transmembrane region" description="Helical" evidence="12">
    <location>
        <begin position="1494"/>
        <end position="1520"/>
    </location>
</feature>
<comment type="similarity">
    <text evidence="2">Belongs to the cytochrome P450 family.</text>
</comment>
<dbReference type="InterPro" id="IPR001128">
    <property type="entry name" value="Cyt_P450"/>
</dbReference>
<evidence type="ECO:0000256" key="11">
    <source>
        <dbReference type="PIRSR" id="PIRSR602401-1"/>
    </source>
</evidence>
<dbReference type="Gene3D" id="1.10.630.10">
    <property type="entry name" value="Cytochrome P450"/>
    <property type="match status" value="4"/>
</dbReference>
<dbReference type="GO" id="GO:0016020">
    <property type="term" value="C:membrane"/>
    <property type="evidence" value="ECO:0007669"/>
    <property type="project" value="UniProtKB-SubCell"/>
</dbReference>
<name>A0AA88RJ48_9ASTE</name>
<dbReference type="PANTHER" id="PTHR24282:SF273">
    <property type="entry name" value="CYTOCHROME P450 CYP72A219-LIKE"/>
    <property type="match status" value="1"/>
</dbReference>
<feature type="transmembrane region" description="Helical" evidence="12">
    <location>
        <begin position="1265"/>
        <end position="1287"/>
    </location>
</feature>
<evidence type="ECO:0000256" key="9">
    <source>
        <dbReference type="ARBA" id="ARBA00023033"/>
    </source>
</evidence>
<dbReference type="CDD" id="cd20642">
    <property type="entry name" value="CYP72"/>
    <property type="match status" value="1"/>
</dbReference>
<keyword evidence="10 12" id="KW-0472">Membrane</keyword>
<dbReference type="SUPFAM" id="SSF48264">
    <property type="entry name" value="Cytochrome P450"/>
    <property type="match status" value="4"/>
</dbReference>